<keyword evidence="3" id="KW-0378">Hydrolase</keyword>
<dbReference type="PROSITE" id="PS51419">
    <property type="entry name" value="RAB"/>
    <property type="match status" value="1"/>
</dbReference>
<reference evidence="5" key="1">
    <citation type="submission" date="2021-05" db="EMBL/GenBank/DDBJ databases">
        <authorList>
            <person name="Alioto T."/>
            <person name="Alioto T."/>
            <person name="Gomez Garrido J."/>
        </authorList>
    </citation>
    <scope>NUCLEOTIDE SEQUENCE</scope>
</reference>
<dbReference type="InterPro" id="IPR051065">
    <property type="entry name" value="Ras-related_GTPase"/>
</dbReference>
<dbReference type="SUPFAM" id="SSF52540">
    <property type="entry name" value="P-loop containing nucleoside triphosphate hydrolases"/>
    <property type="match status" value="1"/>
</dbReference>
<sequence length="208" mass="23939">MTIMAATVNSPKTLFGLCSRHKPLRVMVLGQSGVGKSALVVRFITKRFIGEYDPTLEKTYTFHTLMENEMIYFEILDTAGQPYETNNATLETNIRWAEAFILMYSVTDKCSFDECNRLKFLINYNKRRKRLGSNNKDCFNDVPVVLVGNKTDQLGDRMVSTDEGTRRCREIGCLCFHEISIRESIEQVGKSVPKIYNILFFFTVSTFY</sequence>
<evidence type="ECO:0000313" key="5">
    <source>
        <dbReference type="EMBL" id="CAG6631531.1"/>
    </source>
</evidence>
<protein>
    <recommendedName>
        <fullName evidence="2">small monomeric GTPase</fullName>
        <ecNumber evidence="2">3.6.5.2</ecNumber>
    </recommendedName>
</protein>
<dbReference type="InterPro" id="IPR027417">
    <property type="entry name" value="P-loop_NTPase"/>
</dbReference>
<dbReference type="SMART" id="SM00174">
    <property type="entry name" value="RHO"/>
    <property type="match status" value="1"/>
</dbReference>
<dbReference type="PROSITE" id="PS51421">
    <property type="entry name" value="RAS"/>
    <property type="match status" value="1"/>
</dbReference>
<dbReference type="EC" id="3.6.5.2" evidence="2"/>
<dbReference type="InterPro" id="IPR001806">
    <property type="entry name" value="Small_GTPase"/>
</dbReference>
<dbReference type="Pfam" id="PF00071">
    <property type="entry name" value="Ras"/>
    <property type="match status" value="1"/>
</dbReference>
<organism evidence="5">
    <name type="scientific">Cacopsylla melanoneura</name>
    <dbReference type="NCBI Taxonomy" id="428564"/>
    <lineage>
        <taxon>Eukaryota</taxon>
        <taxon>Metazoa</taxon>
        <taxon>Ecdysozoa</taxon>
        <taxon>Arthropoda</taxon>
        <taxon>Hexapoda</taxon>
        <taxon>Insecta</taxon>
        <taxon>Pterygota</taxon>
        <taxon>Neoptera</taxon>
        <taxon>Paraneoptera</taxon>
        <taxon>Hemiptera</taxon>
        <taxon>Sternorrhyncha</taxon>
        <taxon>Psylloidea</taxon>
        <taxon>Psyllidae</taxon>
        <taxon>Psyllinae</taxon>
        <taxon>Cacopsylla</taxon>
    </lineage>
</organism>
<dbReference type="AlphaFoldDB" id="A0A8D8QGU9"/>
<dbReference type="GO" id="GO:0003925">
    <property type="term" value="F:G protein activity"/>
    <property type="evidence" value="ECO:0007669"/>
    <property type="project" value="UniProtKB-EC"/>
</dbReference>
<evidence type="ECO:0000256" key="3">
    <source>
        <dbReference type="ARBA" id="ARBA00022801"/>
    </source>
</evidence>
<evidence type="ECO:0000256" key="4">
    <source>
        <dbReference type="ARBA" id="ARBA00048098"/>
    </source>
</evidence>
<comment type="similarity">
    <text evidence="1">Belongs to the small GTPase superfamily. Ras family.</text>
</comment>
<evidence type="ECO:0000256" key="2">
    <source>
        <dbReference type="ARBA" id="ARBA00011984"/>
    </source>
</evidence>
<comment type="catalytic activity">
    <reaction evidence="4">
        <text>GTP + H2O = GDP + phosphate + H(+)</text>
        <dbReference type="Rhea" id="RHEA:19669"/>
        <dbReference type="ChEBI" id="CHEBI:15377"/>
        <dbReference type="ChEBI" id="CHEBI:15378"/>
        <dbReference type="ChEBI" id="CHEBI:37565"/>
        <dbReference type="ChEBI" id="CHEBI:43474"/>
        <dbReference type="ChEBI" id="CHEBI:58189"/>
        <dbReference type="EC" id="3.6.5.2"/>
    </reaction>
</comment>
<name>A0A8D8QGU9_9HEMI</name>
<dbReference type="EMBL" id="HBUF01077144">
    <property type="protein sequence ID" value="CAG6631531.1"/>
    <property type="molecule type" value="Transcribed_RNA"/>
</dbReference>
<dbReference type="PANTHER" id="PTHR45704">
    <property type="entry name" value="RAS-LIKE FAMILY MEMBER 11"/>
    <property type="match status" value="1"/>
</dbReference>
<dbReference type="Gene3D" id="3.40.50.300">
    <property type="entry name" value="P-loop containing nucleotide triphosphate hydrolases"/>
    <property type="match status" value="1"/>
</dbReference>
<proteinExistence type="inferred from homology"/>
<dbReference type="PRINTS" id="PR00449">
    <property type="entry name" value="RASTRNSFRMNG"/>
</dbReference>
<evidence type="ECO:0000256" key="1">
    <source>
        <dbReference type="ARBA" id="ARBA00008344"/>
    </source>
</evidence>
<dbReference type="SMART" id="SM00173">
    <property type="entry name" value="RAS"/>
    <property type="match status" value="1"/>
</dbReference>
<dbReference type="InterPro" id="IPR005225">
    <property type="entry name" value="Small_GTP-bd"/>
</dbReference>
<dbReference type="NCBIfam" id="TIGR00231">
    <property type="entry name" value="small_GTP"/>
    <property type="match status" value="1"/>
</dbReference>
<dbReference type="SMART" id="SM00175">
    <property type="entry name" value="RAB"/>
    <property type="match status" value="1"/>
</dbReference>
<dbReference type="GO" id="GO:0005525">
    <property type="term" value="F:GTP binding"/>
    <property type="evidence" value="ECO:0007669"/>
    <property type="project" value="InterPro"/>
</dbReference>
<accession>A0A8D8QGU9</accession>